<feature type="region of interest" description="Disordered" evidence="1">
    <location>
        <begin position="219"/>
        <end position="238"/>
    </location>
</feature>
<evidence type="ECO:0000256" key="1">
    <source>
        <dbReference type="SAM" id="MobiDB-lite"/>
    </source>
</evidence>
<dbReference type="STRING" id="1291742.LOOC260_114460"/>
<dbReference type="EMBL" id="AP014680">
    <property type="protein sequence ID" value="BAP85982.1"/>
    <property type="molecule type" value="Genomic_DNA"/>
</dbReference>
<dbReference type="InterPro" id="IPR027417">
    <property type="entry name" value="P-loop_NTPase"/>
</dbReference>
<dbReference type="Proteomes" id="UP000031620">
    <property type="component" value="Chromosome"/>
</dbReference>
<gene>
    <name evidence="2" type="ORF">LOOC260_114460</name>
</gene>
<proteinExistence type="predicted"/>
<sequence length="238" mass="26825">MEIVNAKNIKRNKNWRVIIYSKPGVGKTSSIKYLKGKTLVLDLDNSSKVLEGLDVDVIQFDRSKPEEELIEFLKKAPEITKAYNNLVIDNISSLEKDWFVEKGRASHNGISNELQDYSQWTNYFARIMIVAYSLDNINILTTAWETQNDVTTETGQTFSQYAPQIRKSVRDGLLGMADVVGRVVINPKTGGRGVILQGNDGIFAKNRLDDRTSAPIEELYSFGSEQKKTTKKEEKAGK</sequence>
<protein>
    <submittedName>
        <fullName evidence="2">Phage nucleotide-binding protein</fullName>
    </submittedName>
</protein>
<accession>A0A0A1GUL1</accession>
<dbReference type="HOGENOM" id="CLU_105378_0_0_9"/>
<name>A0A0A1GUL1_9LACO</name>
<dbReference type="KEGG" id="lho:LOOC260_114460"/>
<evidence type="ECO:0000313" key="2">
    <source>
        <dbReference type="EMBL" id="BAP85982.1"/>
    </source>
</evidence>
<evidence type="ECO:0000313" key="3">
    <source>
        <dbReference type="Proteomes" id="UP000031620"/>
    </source>
</evidence>
<dbReference type="AlphaFoldDB" id="A0A0A1GUL1"/>
<reference evidence="2 3" key="1">
    <citation type="submission" date="2014-11" db="EMBL/GenBank/DDBJ databases">
        <title>Complete genome sequence and analysis of Lactobacillus hokkaidonensis LOOC260T.</title>
        <authorList>
            <person name="Tanizawa Y."/>
            <person name="Tohno M."/>
            <person name="Kaminuma E."/>
            <person name="Nakamura Y."/>
            <person name="Arita M."/>
        </authorList>
    </citation>
    <scope>NUCLEOTIDE SEQUENCE [LARGE SCALE GENOMIC DNA]</scope>
    <source>
        <strain evidence="2 3">LOOC260</strain>
    </source>
</reference>
<dbReference type="InterPro" id="IPR006505">
    <property type="entry name" value="Phage_nucleotide-bp"/>
</dbReference>
<dbReference type="SUPFAM" id="SSF52540">
    <property type="entry name" value="P-loop containing nucleoside triphosphate hydrolases"/>
    <property type="match status" value="1"/>
</dbReference>
<dbReference type="NCBIfam" id="TIGR01618">
    <property type="entry name" value="phage_P_loop"/>
    <property type="match status" value="1"/>
</dbReference>
<organism evidence="2 3">
    <name type="scientific">Paucilactobacillus hokkaidonensis JCM 18461</name>
    <dbReference type="NCBI Taxonomy" id="1291742"/>
    <lineage>
        <taxon>Bacteria</taxon>
        <taxon>Bacillati</taxon>
        <taxon>Bacillota</taxon>
        <taxon>Bacilli</taxon>
        <taxon>Lactobacillales</taxon>
        <taxon>Lactobacillaceae</taxon>
        <taxon>Paucilactobacillus</taxon>
    </lineage>
</organism>
<dbReference type="Pfam" id="PF13479">
    <property type="entry name" value="AAA_24"/>
    <property type="match status" value="1"/>
</dbReference>
<feature type="compositionally biased region" description="Basic and acidic residues" evidence="1">
    <location>
        <begin position="225"/>
        <end position="238"/>
    </location>
</feature>